<dbReference type="Gene3D" id="2.40.70.10">
    <property type="entry name" value="Acid Proteases"/>
    <property type="match status" value="1"/>
</dbReference>
<dbReference type="InterPro" id="IPR034122">
    <property type="entry name" value="Retropepsin-like_bacterial"/>
</dbReference>
<feature type="chain" id="PRO_5011712703" evidence="1">
    <location>
        <begin position="19"/>
        <end position="281"/>
    </location>
</feature>
<dbReference type="RefSeq" id="WP_089835929.1">
    <property type="nucleotide sequence ID" value="NZ_FNBN01000007.1"/>
</dbReference>
<evidence type="ECO:0000256" key="1">
    <source>
        <dbReference type="SAM" id="SignalP"/>
    </source>
</evidence>
<accession>A0A1G7Y9F5</accession>
<keyword evidence="1" id="KW-0732">Signal</keyword>
<keyword evidence="2" id="KW-0645">Protease</keyword>
<dbReference type="OrthoDB" id="644381at2"/>
<feature type="signal peptide" evidence="1">
    <location>
        <begin position="1"/>
        <end position="18"/>
    </location>
</feature>
<reference evidence="2 3" key="1">
    <citation type="submission" date="2016-10" db="EMBL/GenBank/DDBJ databases">
        <authorList>
            <person name="de Groot N.N."/>
        </authorList>
    </citation>
    <scope>NUCLEOTIDE SEQUENCE [LARGE SCALE GENOMIC DNA]</scope>
    <source>
        <strain evidence="2 3">DSM 527</strain>
    </source>
</reference>
<dbReference type="EMBL" id="FNBN01000007">
    <property type="protein sequence ID" value="SDG92963.1"/>
    <property type="molecule type" value="Genomic_DNA"/>
</dbReference>
<dbReference type="AlphaFoldDB" id="A0A1G7Y9F5"/>
<dbReference type="Proteomes" id="UP000199045">
    <property type="component" value="Unassembled WGS sequence"/>
</dbReference>
<gene>
    <name evidence="2" type="ORF">SAMN04488121_107254</name>
</gene>
<evidence type="ECO:0000313" key="2">
    <source>
        <dbReference type="EMBL" id="SDG92963.1"/>
    </source>
</evidence>
<dbReference type="CDD" id="cd05483">
    <property type="entry name" value="retropepsin_like_bacteria"/>
    <property type="match status" value="1"/>
</dbReference>
<dbReference type="GO" id="GO:0008233">
    <property type="term" value="F:peptidase activity"/>
    <property type="evidence" value="ECO:0007669"/>
    <property type="project" value="UniProtKB-KW"/>
</dbReference>
<protein>
    <submittedName>
        <fullName evidence="2">Aspartyl protease</fullName>
    </submittedName>
</protein>
<dbReference type="GO" id="GO:0006508">
    <property type="term" value="P:proteolysis"/>
    <property type="evidence" value="ECO:0007669"/>
    <property type="project" value="UniProtKB-KW"/>
</dbReference>
<dbReference type="InterPro" id="IPR021109">
    <property type="entry name" value="Peptidase_aspartic_dom_sf"/>
</dbReference>
<evidence type="ECO:0000313" key="3">
    <source>
        <dbReference type="Proteomes" id="UP000199045"/>
    </source>
</evidence>
<organism evidence="2 3">
    <name type="scientific">Chitinophaga filiformis</name>
    <name type="common">Myxococcus filiformis</name>
    <name type="synonym">Flexibacter filiformis</name>
    <dbReference type="NCBI Taxonomy" id="104663"/>
    <lineage>
        <taxon>Bacteria</taxon>
        <taxon>Pseudomonadati</taxon>
        <taxon>Bacteroidota</taxon>
        <taxon>Chitinophagia</taxon>
        <taxon>Chitinophagales</taxon>
        <taxon>Chitinophagaceae</taxon>
        <taxon>Chitinophaga</taxon>
    </lineage>
</organism>
<proteinExistence type="predicted"/>
<keyword evidence="2" id="KW-0378">Hydrolase</keyword>
<dbReference type="SUPFAM" id="SSF50630">
    <property type="entry name" value="Acid proteases"/>
    <property type="match status" value="1"/>
</dbReference>
<name>A0A1G7Y9F5_CHIFI</name>
<dbReference type="Pfam" id="PF13650">
    <property type="entry name" value="Asp_protease_2"/>
    <property type="match status" value="1"/>
</dbReference>
<sequence length="281" mass="31396">MKKLLTLFFLFTSFHLYAQHSIPFTLLGSGHILIKAKVDGVEGNFIFDTGAGLNLLFDKFAKKLKSRESYHFFTGHRATGEPLDIPIFHSDDLQIGEVALKNQIYSTFDLDIPGIDGLISLLPFQHTPVTIDYDKKEITIGQLSAADKKKYIDIAVADYAGNSIDIFTNVKVNDKITLQVSLDAGAGQKSFWLSDRFMKTLGLDKSAFKMIEKKSEFDSTKVNRIYTGNISGIATENNLAGVENPPVFFVEGLIYEGKTSIEWLGRKIAISLPDKRIYIIK</sequence>